<evidence type="ECO:0000313" key="1">
    <source>
        <dbReference type="EMBL" id="OAA58215.1"/>
    </source>
</evidence>
<dbReference type="STRING" id="1081104.A0A167R2K2"/>
<dbReference type="AlphaFoldDB" id="A0A167R2K2"/>
<accession>A0A167R2K2</accession>
<dbReference type="Gene3D" id="3.30.1360.110">
    <property type="entry name" value="Domain 2, Phosphonoacetate Hydrolase"/>
    <property type="match status" value="1"/>
</dbReference>
<dbReference type="RefSeq" id="XP_018702398.1">
    <property type="nucleotide sequence ID" value="XM_018850358.1"/>
</dbReference>
<dbReference type="PANTHER" id="PTHR10151">
    <property type="entry name" value="ECTONUCLEOTIDE PYROPHOSPHATASE/PHOSPHODIESTERASE"/>
    <property type="match status" value="1"/>
</dbReference>
<evidence type="ECO:0000313" key="2">
    <source>
        <dbReference type="Proteomes" id="UP000076744"/>
    </source>
</evidence>
<dbReference type="EMBL" id="AZHB01000018">
    <property type="protein sequence ID" value="OAA58215.1"/>
    <property type="molecule type" value="Genomic_DNA"/>
</dbReference>
<dbReference type="PANTHER" id="PTHR10151:SF120">
    <property type="entry name" value="BIS(5'-ADENOSYL)-TRIPHOSPHATASE"/>
    <property type="match status" value="1"/>
</dbReference>
<sequence length="401" mass="42636">MSDTQPVTLHGRTYQLPKKPTVIICVDGFDPEYLADGLAAGILPNMASLMRTGFHATAQCSMPSVTNANNVSIITGAPTSVHGIATNYFLDRATGAESMILDDSLMRGSTILAEMAARGVRVTAVTAKDKLRRILQRGLPPGSCLSTQLASEEVLAWLGRAARPEQYSADLSLCVLDAGTRMLRERRVDLLYLTLSDYVQHNHAPDAPEARAFMAAVDDAVGACLALGAVVGVTGDHGMSDKGGAPPLYVQDVLERAFGGPGCARVVCPIADPFVAHHGALGGFVRVYVPASHAAQVPAMVAHMRGFAEVETALEGAEAAARWEMPADREGDFVVVATEGAVLGAREAEHDLSGLEGRRLRSHGGLSEQDVPVLLSIPVKDGKKTREWKNYDIFDIALNSQ</sequence>
<dbReference type="GO" id="GO:0047400">
    <property type="term" value="F:phosphonoacetate hydrolase activity"/>
    <property type="evidence" value="ECO:0007669"/>
    <property type="project" value="InterPro"/>
</dbReference>
<dbReference type="NCBIfam" id="TIGR02335">
    <property type="entry name" value="hydr_PhnA"/>
    <property type="match status" value="1"/>
</dbReference>
<gene>
    <name evidence="1" type="ORF">ISF_06754</name>
</gene>
<dbReference type="Proteomes" id="UP000076744">
    <property type="component" value="Unassembled WGS sequence"/>
</dbReference>
<dbReference type="InterPro" id="IPR002591">
    <property type="entry name" value="Phosphodiest/P_Trfase"/>
</dbReference>
<dbReference type="Gene3D" id="3.40.720.10">
    <property type="entry name" value="Alkaline Phosphatase, subunit A"/>
    <property type="match status" value="1"/>
</dbReference>
<name>A0A167R2K2_CORFA</name>
<organism evidence="1 2">
    <name type="scientific">Cordyceps fumosorosea (strain ARSEF 2679)</name>
    <name type="common">Isaria fumosorosea</name>
    <dbReference type="NCBI Taxonomy" id="1081104"/>
    <lineage>
        <taxon>Eukaryota</taxon>
        <taxon>Fungi</taxon>
        <taxon>Dikarya</taxon>
        <taxon>Ascomycota</taxon>
        <taxon>Pezizomycotina</taxon>
        <taxon>Sordariomycetes</taxon>
        <taxon>Hypocreomycetidae</taxon>
        <taxon>Hypocreales</taxon>
        <taxon>Cordycipitaceae</taxon>
        <taxon>Cordyceps</taxon>
    </lineage>
</organism>
<dbReference type="GeneID" id="30023046"/>
<dbReference type="Pfam" id="PF01663">
    <property type="entry name" value="Phosphodiest"/>
    <property type="match status" value="1"/>
</dbReference>
<reference evidence="1 2" key="1">
    <citation type="journal article" date="2016" name="Genome Biol. Evol.">
        <title>Divergent and convergent evolution of fungal pathogenicity.</title>
        <authorList>
            <person name="Shang Y."/>
            <person name="Xiao G."/>
            <person name="Zheng P."/>
            <person name="Cen K."/>
            <person name="Zhan S."/>
            <person name="Wang C."/>
        </authorList>
    </citation>
    <scope>NUCLEOTIDE SEQUENCE [LARGE SCALE GENOMIC DNA]</scope>
    <source>
        <strain evidence="1 2">ARSEF 2679</strain>
    </source>
</reference>
<dbReference type="CDD" id="cd16018">
    <property type="entry name" value="Enpp"/>
    <property type="match status" value="1"/>
</dbReference>
<dbReference type="OrthoDB" id="445007at2759"/>
<dbReference type="InterPro" id="IPR023116">
    <property type="entry name" value="Phosphonoacetate_hydro_insert"/>
</dbReference>
<keyword evidence="1" id="KW-0378">Hydrolase</keyword>
<proteinExistence type="predicted"/>
<dbReference type="InterPro" id="IPR012710">
    <property type="entry name" value="Phosphonoacetate_hydro"/>
</dbReference>
<protein>
    <submittedName>
        <fullName evidence="1">Phosphonoacetate hydrolase</fullName>
    </submittedName>
</protein>
<dbReference type="SUPFAM" id="SSF53649">
    <property type="entry name" value="Alkaline phosphatase-like"/>
    <property type="match status" value="1"/>
</dbReference>
<comment type="caution">
    <text evidence="1">The sequence shown here is derived from an EMBL/GenBank/DDBJ whole genome shotgun (WGS) entry which is preliminary data.</text>
</comment>
<keyword evidence="2" id="KW-1185">Reference proteome</keyword>
<dbReference type="InterPro" id="IPR017850">
    <property type="entry name" value="Alkaline_phosphatase_core_sf"/>
</dbReference>